<name>A0A3R6DN89_9FIRM</name>
<evidence type="ECO:0000313" key="2">
    <source>
        <dbReference type="Proteomes" id="UP000284051"/>
    </source>
</evidence>
<reference evidence="1 2" key="1">
    <citation type="submission" date="2018-08" db="EMBL/GenBank/DDBJ databases">
        <title>A genome reference for cultivated species of the human gut microbiota.</title>
        <authorList>
            <person name="Zou Y."/>
            <person name="Xue W."/>
            <person name="Luo G."/>
        </authorList>
    </citation>
    <scope>NUCLEOTIDE SEQUENCE [LARGE SCALE GENOMIC DNA]</scope>
    <source>
        <strain evidence="1 2">AM22-21LB</strain>
    </source>
</reference>
<protein>
    <recommendedName>
        <fullName evidence="3">Glycosyltransferase family 1 protein</fullName>
    </recommendedName>
</protein>
<comment type="caution">
    <text evidence="1">The sequence shown here is derived from an EMBL/GenBank/DDBJ whole genome shotgun (WGS) entry which is preliminary data.</text>
</comment>
<evidence type="ECO:0008006" key="3">
    <source>
        <dbReference type="Google" id="ProtNLM"/>
    </source>
</evidence>
<dbReference type="Proteomes" id="UP000284051">
    <property type="component" value="Unassembled WGS sequence"/>
</dbReference>
<proteinExistence type="predicted"/>
<accession>A0A3R6DN89</accession>
<dbReference type="Gene3D" id="3.40.50.2000">
    <property type="entry name" value="Glycogen Phosphorylase B"/>
    <property type="match status" value="1"/>
</dbReference>
<evidence type="ECO:0000313" key="1">
    <source>
        <dbReference type="EMBL" id="RHG28607.1"/>
    </source>
</evidence>
<dbReference type="EMBL" id="QRID01000007">
    <property type="protein sequence ID" value="RHG28607.1"/>
    <property type="molecule type" value="Genomic_DNA"/>
</dbReference>
<dbReference type="SUPFAM" id="SSF53756">
    <property type="entry name" value="UDP-Glycosyltransferase/glycogen phosphorylase"/>
    <property type="match status" value="1"/>
</dbReference>
<gene>
    <name evidence="1" type="ORF">DW264_09140</name>
</gene>
<organism evidence="1 2">
    <name type="scientific">Roseburia intestinalis</name>
    <dbReference type="NCBI Taxonomy" id="166486"/>
    <lineage>
        <taxon>Bacteria</taxon>
        <taxon>Bacillati</taxon>
        <taxon>Bacillota</taxon>
        <taxon>Clostridia</taxon>
        <taxon>Lachnospirales</taxon>
        <taxon>Lachnospiraceae</taxon>
        <taxon>Roseburia</taxon>
    </lineage>
</organism>
<dbReference type="RefSeq" id="WP_118772400.1">
    <property type="nucleotide sequence ID" value="NZ_QRID01000007.1"/>
</dbReference>
<dbReference type="AlphaFoldDB" id="A0A3R6DN89"/>
<sequence>MNEFLTLICDAIEHMNIGGFTKLRELEPELKRQYDVLDQQIQWDCLAGVAEVTKQDGKFQMLLFSYLLSALRDEKVEYFIENMLIEENTPLLGRINTIRQLWKAVFSFPMVTDEKRHYIIQNSIYIDLVTQIRKELNMKLQYVPFAQRNKKRVVLMIEPLLGEAHAPTQKMTNIYCWLQKLGYEVCVYATNMNQIEISEYWNWYNSLVDVCCYPETGKFELKLLGVHIKGYNLNYTEENYFEELKKAIHDIKEYNPAFILTVGDSNILADLCGDFTTVCAMACVNQPAQTASSVIVRYFRCTEEENRKYLEWTRPDQKIFEMVCVDELNANVASGVDRKDFGIAEDKFVILIAGNRLDTEVTEEVKRVFQMILEQNEVLFVFIGNCPKLENELMEETDHYCFLGAVNDFKGIMRIGNLFLNPPRQGGGTGAFYAVENDVPVLTLPDCDVAQVGEAFTCEKLWDMPEIVNRYIHDAAFMEQQKGNCRKSAAAIYGVDSLGNIKNFCKELQEYIIENENNREG</sequence>